<dbReference type="AlphaFoldDB" id="A0A6C0F347"/>
<dbReference type="InterPro" id="IPR029021">
    <property type="entry name" value="Prot-tyrosine_phosphatase-like"/>
</dbReference>
<accession>A0A6C0F347</accession>
<dbReference type="EMBL" id="MN739030">
    <property type="protein sequence ID" value="QHT36056.1"/>
    <property type="molecule type" value="Genomic_DNA"/>
</dbReference>
<dbReference type="SUPFAM" id="SSF52799">
    <property type="entry name" value="(Phosphotyrosine protein) phosphatases II"/>
    <property type="match status" value="1"/>
</dbReference>
<dbReference type="Gene3D" id="3.90.190.10">
    <property type="entry name" value="Protein tyrosine phosphatase superfamily"/>
    <property type="match status" value="1"/>
</dbReference>
<organism evidence="1">
    <name type="scientific">viral metagenome</name>
    <dbReference type="NCBI Taxonomy" id="1070528"/>
    <lineage>
        <taxon>unclassified sequences</taxon>
        <taxon>metagenomes</taxon>
        <taxon>organismal metagenomes</taxon>
    </lineage>
</organism>
<evidence type="ECO:0000313" key="1">
    <source>
        <dbReference type="EMBL" id="QHT36056.1"/>
    </source>
</evidence>
<name>A0A6C0F347_9ZZZZ</name>
<proteinExistence type="predicted"/>
<protein>
    <submittedName>
        <fullName evidence="1">Uncharacterized protein</fullName>
    </submittedName>
</protein>
<reference evidence="1" key="1">
    <citation type="journal article" date="2020" name="Nature">
        <title>Giant virus diversity and host interactions through global metagenomics.</title>
        <authorList>
            <person name="Schulz F."/>
            <person name="Roux S."/>
            <person name="Paez-Espino D."/>
            <person name="Jungbluth S."/>
            <person name="Walsh D.A."/>
            <person name="Denef V.J."/>
            <person name="McMahon K.D."/>
            <person name="Konstantinidis K.T."/>
            <person name="Eloe-Fadrosh E.A."/>
            <person name="Kyrpides N.C."/>
            <person name="Woyke T."/>
        </authorList>
    </citation>
    <scope>NUCLEOTIDE SEQUENCE</scope>
    <source>
        <strain evidence="1">GVMAG-M-3300009182-46</strain>
    </source>
</reference>
<sequence length="243" mass="27433">MPNSGKDFEADRDLKSIKVTEPGNNKGSIWLMEVFPRNLYFGSHFAICCSTNNKNCRCQRSAHWSQFDLIVDVSMGSNPPLIPDEEDYPCETVDFKNRAKITTILGYEGVDPTDNEDLEKEGDDDLDVENHRFLTMVSASDECNILDRIQTCIEGGGNVLIHDNWGYQRAPSLVVCYLIKYYHQNISKEADEASYEGQKVEYVKEFVAKQRPSVLGYGASGVGYAAFQPTFDAYWAYVTDNSI</sequence>